<proteinExistence type="predicted"/>
<dbReference type="AlphaFoldDB" id="A0A0A1VZD3"/>
<accession>A0A0A1VZD3</accession>
<reference evidence="2" key="1">
    <citation type="journal article" date="2015" name="Genome">
        <title>Whole Genome Sequence of the Non-Microcystin-Producing Microcystis aeruginosa Strain NIES-44.</title>
        <authorList>
            <person name="Okano K."/>
            <person name="Miyata N."/>
            <person name="Ozaki Y."/>
        </authorList>
    </citation>
    <scope>NUCLEOTIDE SEQUENCE [LARGE SCALE GENOMIC DNA]</scope>
    <source>
        <strain evidence="2">NIES-44</strain>
    </source>
</reference>
<comment type="caution">
    <text evidence="1">The sequence shown here is derived from an EMBL/GenBank/DDBJ whole genome shotgun (WGS) entry which is preliminary data.</text>
</comment>
<organism evidence="1 2">
    <name type="scientific">Microcystis aeruginosa NIES-44</name>
    <dbReference type="NCBI Taxonomy" id="449439"/>
    <lineage>
        <taxon>Bacteria</taxon>
        <taxon>Bacillati</taxon>
        <taxon>Cyanobacteriota</taxon>
        <taxon>Cyanophyceae</taxon>
        <taxon>Oscillatoriophycideae</taxon>
        <taxon>Chroococcales</taxon>
        <taxon>Microcystaceae</taxon>
        <taxon>Microcystis</taxon>
    </lineage>
</organism>
<protein>
    <submittedName>
        <fullName evidence="1">Uncharacterized protein</fullName>
    </submittedName>
</protein>
<evidence type="ECO:0000313" key="2">
    <source>
        <dbReference type="Proteomes" id="UP000030321"/>
    </source>
</evidence>
<gene>
    <name evidence="1" type="ORF">N44_03759</name>
</gene>
<sequence length="42" mass="4894">MEGLSWGSREGEELPFLEAWILLSHSSRSFLRLFRLSDFVPP</sequence>
<evidence type="ECO:0000313" key="1">
    <source>
        <dbReference type="EMBL" id="GAL94904.1"/>
    </source>
</evidence>
<dbReference type="EMBL" id="BBPA01000066">
    <property type="protein sequence ID" value="GAL94904.1"/>
    <property type="molecule type" value="Genomic_DNA"/>
</dbReference>
<name>A0A0A1VZD3_MICAE</name>
<dbReference type="Proteomes" id="UP000030321">
    <property type="component" value="Unassembled WGS sequence"/>
</dbReference>